<gene>
    <name evidence="1" type="ORF">NCTC12961_03106</name>
</gene>
<sequence>MQMFDNRTNIQISHFQCKNSQASRQRRVSIIWAVIEPIGTFVAKLKHRSTESRYYKTLKINVINNLIAR</sequence>
<evidence type="ECO:0000313" key="2">
    <source>
        <dbReference type="Proteomes" id="UP000248897"/>
    </source>
</evidence>
<accession>A0A2X4UNH8</accession>
<reference evidence="1 2" key="1">
    <citation type="submission" date="2018-06" db="EMBL/GenBank/DDBJ databases">
        <authorList>
            <consortium name="Pathogen Informatics"/>
            <person name="Doyle S."/>
        </authorList>
    </citation>
    <scope>NUCLEOTIDE SEQUENCE [LARGE SCALE GENOMIC DNA]</scope>
    <source>
        <strain evidence="1 2">NCTC12961</strain>
    </source>
</reference>
<dbReference type="STRING" id="82996.ADP72_23595"/>
<name>A0A2X4UNH8_SERPL</name>
<proteinExistence type="predicted"/>
<organism evidence="1 2">
    <name type="scientific">Serratia plymuthica</name>
    <dbReference type="NCBI Taxonomy" id="82996"/>
    <lineage>
        <taxon>Bacteria</taxon>
        <taxon>Pseudomonadati</taxon>
        <taxon>Pseudomonadota</taxon>
        <taxon>Gammaproteobacteria</taxon>
        <taxon>Enterobacterales</taxon>
        <taxon>Yersiniaceae</taxon>
        <taxon>Serratia</taxon>
    </lineage>
</organism>
<protein>
    <submittedName>
        <fullName evidence="1">Uncharacterized protein</fullName>
    </submittedName>
</protein>
<dbReference type="Proteomes" id="UP000248897">
    <property type="component" value="Chromosome 1"/>
</dbReference>
<dbReference type="AlphaFoldDB" id="A0A2X4UNH8"/>
<evidence type="ECO:0000313" key="1">
    <source>
        <dbReference type="EMBL" id="SQI40403.1"/>
    </source>
</evidence>
<dbReference type="EMBL" id="LS483469">
    <property type="protein sequence ID" value="SQI40403.1"/>
    <property type="molecule type" value="Genomic_DNA"/>
</dbReference>